<accession>A0A372EG20</accession>
<evidence type="ECO:0000313" key="3">
    <source>
        <dbReference type="Proteomes" id="UP000261931"/>
    </source>
</evidence>
<keyword evidence="3" id="KW-1185">Reference proteome</keyword>
<feature type="region of interest" description="Disordered" evidence="1">
    <location>
        <begin position="100"/>
        <end position="119"/>
    </location>
</feature>
<organism evidence="2 3">
    <name type="scientific">Hydrogenophaga borbori</name>
    <dbReference type="NCBI Taxonomy" id="2294117"/>
    <lineage>
        <taxon>Bacteria</taxon>
        <taxon>Pseudomonadati</taxon>
        <taxon>Pseudomonadota</taxon>
        <taxon>Betaproteobacteria</taxon>
        <taxon>Burkholderiales</taxon>
        <taxon>Comamonadaceae</taxon>
        <taxon>Hydrogenophaga</taxon>
    </lineage>
</organism>
<protein>
    <submittedName>
        <fullName evidence="2">Uncharacterized protein</fullName>
    </submittedName>
</protein>
<comment type="caution">
    <text evidence="2">The sequence shown here is derived from an EMBL/GenBank/DDBJ whole genome shotgun (WGS) entry which is preliminary data.</text>
</comment>
<dbReference type="EMBL" id="QVLS01000012">
    <property type="protein sequence ID" value="RFP77246.1"/>
    <property type="molecule type" value="Genomic_DNA"/>
</dbReference>
<gene>
    <name evidence="2" type="ORF">DY262_17980</name>
</gene>
<proteinExistence type="predicted"/>
<sequence>MFLFLAACFLGDCCPMHEVLPELIALRDEFAPGWSHEELLSSTTSALSRARACAAGQTVEFDGMKVSPKYRWRNSTLLERLAITPDEERQMQTIISKAEATRRNTERQRSARRAQGMQPREQYLENAAQQRQAAQQLRADGLSNTQISQALGISLASAKRYTQKSTGA</sequence>
<feature type="compositionally biased region" description="Basic and acidic residues" evidence="1">
    <location>
        <begin position="100"/>
        <end position="109"/>
    </location>
</feature>
<dbReference type="Proteomes" id="UP000261931">
    <property type="component" value="Unassembled WGS sequence"/>
</dbReference>
<name>A0A372EG20_9BURK</name>
<dbReference type="AlphaFoldDB" id="A0A372EG20"/>
<evidence type="ECO:0000313" key="2">
    <source>
        <dbReference type="EMBL" id="RFP77246.1"/>
    </source>
</evidence>
<reference evidence="2 3" key="1">
    <citation type="submission" date="2018-08" db="EMBL/GenBank/DDBJ databases">
        <title>Hydrogenophaga sp. LA-38 isolated from sludge.</title>
        <authorList>
            <person name="Im W.-T."/>
        </authorList>
    </citation>
    <scope>NUCLEOTIDE SEQUENCE [LARGE SCALE GENOMIC DNA]</scope>
    <source>
        <strain evidence="2 3">LA-38</strain>
    </source>
</reference>
<evidence type="ECO:0000256" key="1">
    <source>
        <dbReference type="SAM" id="MobiDB-lite"/>
    </source>
</evidence>